<name>G2XXT6_BOTF4</name>
<organism evidence="1 2">
    <name type="scientific">Botryotinia fuckeliana (strain T4)</name>
    <name type="common">Noble rot fungus</name>
    <name type="synonym">Botrytis cinerea</name>
    <dbReference type="NCBI Taxonomy" id="999810"/>
    <lineage>
        <taxon>Eukaryota</taxon>
        <taxon>Fungi</taxon>
        <taxon>Dikarya</taxon>
        <taxon>Ascomycota</taxon>
        <taxon>Pezizomycotina</taxon>
        <taxon>Leotiomycetes</taxon>
        <taxon>Helotiales</taxon>
        <taxon>Sclerotiniaceae</taxon>
        <taxon>Botrytis</taxon>
    </lineage>
</organism>
<evidence type="ECO:0000313" key="2">
    <source>
        <dbReference type="Proteomes" id="UP000008177"/>
    </source>
</evidence>
<reference evidence="2" key="1">
    <citation type="journal article" date="2011" name="PLoS Genet.">
        <title>Genomic analysis of the necrotrophic fungal pathogens Sclerotinia sclerotiorum and Botrytis cinerea.</title>
        <authorList>
            <person name="Amselem J."/>
            <person name="Cuomo C.A."/>
            <person name="van Kan J.A."/>
            <person name="Viaud M."/>
            <person name="Benito E.P."/>
            <person name="Couloux A."/>
            <person name="Coutinho P.M."/>
            <person name="de Vries R.P."/>
            <person name="Dyer P.S."/>
            <person name="Fillinger S."/>
            <person name="Fournier E."/>
            <person name="Gout L."/>
            <person name="Hahn M."/>
            <person name="Kohn L."/>
            <person name="Lapalu N."/>
            <person name="Plummer K.M."/>
            <person name="Pradier J.M."/>
            <person name="Quevillon E."/>
            <person name="Sharon A."/>
            <person name="Simon A."/>
            <person name="ten Have A."/>
            <person name="Tudzynski B."/>
            <person name="Tudzynski P."/>
            <person name="Wincker P."/>
            <person name="Andrew M."/>
            <person name="Anthouard V."/>
            <person name="Beever R.E."/>
            <person name="Beffa R."/>
            <person name="Benoit I."/>
            <person name="Bouzid O."/>
            <person name="Brault B."/>
            <person name="Chen Z."/>
            <person name="Choquer M."/>
            <person name="Collemare J."/>
            <person name="Cotton P."/>
            <person name="Danchin E.G."/>
            <person name="Da Silva C."/>
            <person name="Gautier A."/>
            <person name="Giraud C."/>
            <person name="Giraud T."/>
            <person name="Gonzalez C."/>
            <person name="Grossetete S."/>
            <person name="Guldener U."/>
            <person name="Henrissat B."/>
            <person name="Howlett B.J."/>
            <person name="Kodira C."/>
            <person name="Kretschmer M."/>
            <person name="Lappartient A."/>
            <person name="Leroch M."/>
            <person name="Levis C."/>
            <person name="Mauceli E."/>
            <person name="Neuveglise C."/>
            <person name="Oeser B."/>
            <person name="Pearson M."/>
            <person name="Poulain J."/>
            <person name="Poussereau N."/>
            <person name="Quesneville H."/>
            <person name="Rascle C."/>
            <person name="Schumacher J."/>
            <person name="Segurens B."/>
            <person name="Sexton A."/>
            <person name="Silva E."/>
            <person name="Sirven C."/>
            <person name="Soanes D.M."/>
            <person name="Talbot N.J."/>
            <person name="Templeton M."/>
            <person name="Yandava C."/>
            <person name="Yarden O."/>
            <person name="Zeng Q."/>
            <person name="Rollins J.A."/>
            <person name="Lebrun M.H."/>
            <person name="Dickman M."/>
        </authorList>
    </citation>
    <scope>NUCLEOTIDE SEQUENCE [LARGE SCALE GENOMIC DNA]</scope>
    <source>
        <strain evidence="2">T4</strain>
    </source>
</reference>
<dbReference type="InParanoid" id="G2XXT6"/>
<dbReference type="AlphaFoldDB" id="G2XXT6"/>
<protein>
    <submittedName>
        <fullName evidence="1">Uncharacterized protein</fullName>
    </submittedName>
</protein>
<evidence type="ECO:0000313" key="1">
    <source>
        <dbReference type="EMBL" id="CCD45273.1"/>
    </source>
</evidence>
<dbReference type="HOGENOM" id="CLU_3106051_0_0_1"/>
<gene>
    <name evidence="1" type="ORF">BofuT4_uP050630.1</name>
</gene>
<accession>G2XXT6</accession>
<dbReference type="Proteomes" id="UP000008177">
    <property type="component" value="Unplaced contigs"/>
</dbReference>
<dbReference type="EMBL" id="FQ790276">
    <property type="protein sequence ID" value="CCD45273.1"/>
    <property type="molecule type" value="Genomic_DNA"/>
</dbReference>
<proteinExistence type="predicted"/>
<sequence>MRYAPLGGEIIFNVNPRNAEIQTVDQKLGNWEELILCHNHIIRNFVSIDVK</sequence>